<evidence type="ECO:0000313" key="4">
    <source>
        <dbReference type="Proteomes" id="UP000250796"/>
    </source>
</evidence>
<keyword evidence="3" id="KW-0808">Transferase</keyword>
<dbReference type="Proteomes" id="UP000250796">
    <property type="component" value="Chromosome MESINF"/>
</dbReference>
<dbReference type="AlphaFoldDB" id="A0A7Z7LDR2"/>
<name>A0A7Z7LDR2_9BACT</name>
<dbReference type="Gene3D" id="3.90.1200.10">
    <property type="match status" value="1"/>
</dbReference>
<evidence type="ECO:0000256" key="1">
    <source>
        <dbReference type="ARBA" id="ARBA00038240"/>
    </source>
</evidence>
<dbReference type="GO" id="GO:0019202">
    <property type="term" value="F:amino acid kinase activity"/>
    <property type="evidence" value="ECO:0007669"/>
    <property type="project" value="TreeGrafter"/>
</dbReference>
<sequence length="317" mass="35927">MPKIPYARISRFWGFKDKIKLVSGLNGRAYIVSSGRSLYILKRRPTGVAGFTMQRDFLSSLFHNGINVSLPVKNPAGLLEVRIGGFVYSLFTYIEGKKADMDISCATPEMAREIGLFTGRLHSALATLKDNAIQRRNLFMTLSTSLRFLTCQRGHLPYLDCERIEEFFGEFFSLYYRLPVQAIHGDYHPGNIIVNSGRVSGVIDFEYSCREVKVFDLSYLISSVLTEFKKMGSPSLALYLIPHLLEGYCLNNTLTTEERESIVYLLGAVLLNQVHFFLVRGYPEEAAFAESILEWVVDNRERINDKVGLTCSHSTSR</sequence>
<proteinExistence type="inferred from homology"/>
<dbReference type="InterPro" id="IPR011009">
    <property type="entry name" value="Kinase-like_dom_sf"/>
</dbReference>
<protein>
    <submittedName>
        <fullName evidence="3">Aminoglycoside phosphotransferase</fullName>
    </submittedName>
</protein>
<evidence type="ECO:0000313" key="3">
    <source>
        <dbReference type="EMBL" id="SSC12088.1"/>
    </source>
</evidence>
<organism evidence="3 4">
    <name type="scientific">Mesotoga infera</name>
    <dbReference type="NCBI Taxonomy" id="1236046"/>
    <lineage>
        <taxon>Bacteria</taxon>
        <taxon>Thermotogati</taxon>
        <taxon>Thermotogota</taxon>
        <taxon>Thermotogae</taxon>
        <taxon>Kosmotogales</taxon>
        <taxon>Kosmotogaceae</taxon>
        <taxon>Mesotoga</taxon>
    </lineage>
</organism>
<feature type="domain" description="Aminoglycoside phosphotransferase" evidence="2">
    <location>
        <begin position="23"/>
        <end position="223"/>
    </location>
</feature>
<gene>
    <name evidence="3" type="ORF">MESINF_0639</name>
</gene>
<accession>A0A7Z7LDR2</accession>
<dbReference type="PANTHER" id="PTHR21064">
    <property type="entry name" value="AMINOGLYCOSIDE PHOSPHOTRANSFERASE DOMAIN-CONTAINING PROTEIN-RELATED"/>
    <property type="match status" value="1"/>
</dbReference>
<dbReference type="RefSeq" id="WP_231936830.1">
    <property type="nucleotide sequence ID" value="NZ_LS974202.1"/>
</dbReference>
<dbReference type="Pfam" id="PF01636">
    <property type="entry name" value="APH"/>
    <property type="match status" value="1"/>
</dbReference>
<comment type="similarity">
    <text evidence="1">Belongs to the pseudomonas-type ThrB family.</text>
</comment>
<dbReference type="SUPFAM" id="SSF56112">
    <property type="entry name" value="Protein kinase-like (PK-like)"/>
    <property type="match status" value="1"/>
</dbReference>
<dbReference type="InterPro" id="IPR050249">
    <property type="entry name" value="Pseudomonas-type_ThrB"/>
</dbReference>
<reference evidence="3 4" key="1">
    <citation type="submission" date="2017-01" db="EMBL/GenBank/DDBJ databases">
        <authorList>
            <person name="Erauso G."/>
        </authorList>
    </citation>
    <scope>NUCLEOTIDE SEQUENCE [LARGE SCALE GENOMIC DNA]</scope>
    <source>
        <strain evidence="3">MESINF1</strain>
    </source>
</reference>
<dbReference type="InterPro" id="IPR002575">
    <property type="entry name" value="Aminoglycoside_PTrfase"/>
</dbReference>
<dbReference type="EMBL" id="LS974202">
    <property type="protein sequence ID" value="SSC12088.1"/>
    <property type="molecule type" value="Genomic_DNA"/>
</dbReference>
<keyword evidence="4" id="KW-1185">Reference proteome</keyword>
<evidence type="ECO:0000259" key="2">
    <source>
        <dbReference type="Pfam" id="PF01636"/>
    </source>
</evidence>
<dbReference type="KEGG" id="minf:MESINF_0639"/>
<dbReference type="PANTHER" id="PTHR21064:SF6">
    <property type="entry name" value="AMINOGLYCOSIDE PHOSPHOTRANSFERASE DOMAIN-CONTAINING PROTEIN"/>
    <property type="match status" value="1"/>
</dbReference>